<keyword evidence="5" id="KW-0539">Nucleus</keyword>
<protein>
    <recommendedName>
        <fullName evidence="9">TF-B3 domain-containing protein</fullName>
    </recommendedName>
</protein>
<evidence type="ECO:0000313" key="7">
    <source>
        <dbReference type="EnsemblPlants" id="OGLUM02G15230.1"/>
    </source>
</evidence>
<organism evidence="7">
    <name type="scientific">Oryza glumipatula</name>
    <dbReference type="NCBI Taxonomy" id="40148"/>
    <lineage>
        <taxon>Eukaryota</taxon>
        <taxon>Viridiplantae</taxon>
        <taxon>Streptophyta</taxon>
        <taxon>Embryophyta</taxon>
        <taxon>Tracheophyta</taxon>
        <taxon>Spermatophyta</taxon>
        <taxon>Magnoliopsida</taxon>
        <taxon>Liliopsida</taxon>
        <taxon>Poales</taxon>
        <taxon>Poaceae</taxon>
        <taxon>BOP clade</taxon>
        <taxon>Oryzoideae</taxon>
        <taxon>Oryzeae</taxon>
        <taxon>Oryzinae</taxon>
        <taxon>Oryza</taxon>
    </lineage>
</organism>
<dbReference type="AlphaFoldDB" id="A0A0D9YRP3"/>
<evidence type="ECO:0008006" key="9">
    <source>
        <dbReference type="Google" id="ProtNLM"/>
    </source>
</evidence>
<evidence type="ECO:0000256" key="5">
    <source>
        <dbReference type="ARBA" id="ARBA00023242"/>
    </source>
</evidence>
<reference evidence="7" key="1">
    <citation type="submission" date="2015-04" db="UniProtKB">
        <authorList>
            <consortium name="EnsemblPlants"/>
        </authorList>
    </citation>
    <scope>IDENTIFICATION</scope>
</reference>
<feature type="compositionally biased region" description="Low complexity" evidence="6">
    <location>
        <begin position="469"/>
        <end position="484"/>
    </location>
</feature>
<reference evidence="7" key="2">
    <citation type="submission" date="2018-05" db="EMBL/GenBank/DDBJ databases">
        <title>OgluRS3 (Oryza glumaepatula Reference Sequence Version 3).</title>
        <authorList>
            <person name="Zhang J."/>
            <person name="Kudrna D."/>
            <person name="Lee S."/>
            <person name="Talag J."/>
            <person name="Welchert J."/>
            <person name="Wing R.A."/>
        </authorList>
    </citation>
    <scope>NUCLEOTIDE SEQUENCE [LARGE SCALE GENOMIC DNA]</scope>
</reference>
<keyword evidence="3" id="KW-0238">DNA-binding</keyword>
<feature type="region of interest" description="Disordered" evidence="6">
    <location>
        <begin position="100"/>
        <end position="142"/>
    </location>
</feature>
<comment type="subcellular location">
    <subcellularLocation>
        <location evidence="1">Nucleus</location>
    </subcellularLocation>
</comment>
<keyword evidence="8" id="KW-1185">Reference proteome</keyword>
<evidence type="ECO:0000256" key="1">
    <source>
        <dbReference type="ARBA" id="ARBA00004123"/>
    </source>
</evidence>
<dbReference type="Proteomes" id="UP000026961">
    <property type="component" value="Chromosome 2"/>
</dbReference>
<dbReference type="GO" id="GO:0003677">
    <property type="term" value="F:DNA binding"/>
    <property type="evidence" value="ECO:0007669"/>
    <property type="project" value="UniProtKB-KW"/>
</dbReference>
<evidence type="ECO:0000256" key="6">
    <source>
        <dbReference type="SAM" id="MobiDB-lite"/>
    </source>
</evidence>
<sequence>MAVVRAVCDLLISDEVGPPTTTPQAAQRANGPDPGIGSHAAAPADGHGEEEEEAPSPRPSSAGCYTFLRSASRRGRHRRLDSSASASAAAHVVRVEVGTTKGERSLFPRRPDRARGRAGVAPPRGGRAADPRRRGGSRRGRFAVRAPVHTPTSSLPSPSWVINSPSSRPLAPPDSVDVIPPLAIVGRRAATPQPLPSHAAGPCRKTSTGHNHRCPLLQQIHATGRRPQSQCDLEVEKLGVGWVGLYEGFEGVCIADHGCGWDAGSDRCSGRGDDCFFLGWEPPFADLAATDARISFPVCVPEVNGSFFLFFHPRPWRSHWYLWAGGARTVHTVALPGELDGLFRDLWDASNSSNSDRAHLIPAMFSIMYGKVGISADTPSSTSDSFFSDSLNSSCGQSLIGMADVRTGMGQSGFIYFVARGLFKSVVQVPLAFIVAPDIFRINRDILSFVSCIVSNQIKQTCASIIQDTSDTSSNTKTDLSSDTPSNTTMTGSTKRTFNELCFCAKNVDPTADLKKYIEDLEECLDRSSKFYAVAVNNTFMKQDRVYCTKEFSQDYLKPLMEGKETISIGVQMAGGVSKNMILHMSTDGRCNLKKGWAKFATRNHIYLQSLCTFHFYKITRLEATFDVL</sequence>
<evidence type="ECO:0000313" key="8">
    <source>
        <dbReference type="Proteomes" id="UP000026961"/>
    </source>
</evidence>
<feature type="compositionally biased region" description="Basic and acidic residues" evidence="6">
    <location>
        <begin position="101"/>
        <end position="115"/>
    </location>
</feature>
<dbReference type="Gramene" id="OGLUM02G15230.1">
    <property type="protein sequence ID" value="OGLUM02G15230.1"/>
    <property type="gene ID" value="OGLUM02G15230"/>
</dbReference>
<dbReference type="Gene3D" id="2.40.330.10">
    <property type="entry name" value="DNA-binding pseudobarrel domain"/>
    <property type="match status" value="1"/>
</dbReference>
<evidence type="ECO:0000256" key="2">
    <source>
        <dbReference type="ARBA" id="ARBA00023015"/>
    </source>
</evidence>
<name>A0A0D9YRP3_9ORYZ</name>
<dbReference type="EnsemblPlants" id="OGLUM02G15230.1">
    <property type="protein sequence ID" value="OGLUM02G15230.1"/>
    <property type="gene ID" value="OGLUM02G15230"/>
</dbReference>
<evidence type="ECO:0000256" key="4">
    <source>
        <dbReference type="ARBA" id="ARBA00023163"/>
    </source>
</evidence>
<keyword evidence="4" id="KW-0804">Transcription</keyword>
<feature type="compositionally biased region" description="Low complexity" evidence="6">
    <location>
        <begin position="117"/>
        <end position="126"/>
    </location>
</feature>
<proteinExistence type="predicted"/>
<dbReference type="SUPFAM" id="SSF101936">
    <property type="entry name" value="DNA-binding pseudobarrel domain"/>
    <property type="match status" value="1"/>
</dbReference>
<dbReference type="GO" id="GO:0005634">
    <property type="term" value="C:nucleus"/>
    <property type="evidence" value="ECO:0007669"/>
    <property type="project" value="UniProtKB-SubCell"/>
</dbReference>
<evidence type="ECO:0000256" key="3">
    <source>
        <dbReference type="ARBA" id="ARBA00023125"/>
    </source>
</evidence>
<accession>A0A0D9YRP3</accession>
<dbReference type="InterPro" id="IPR015300">
    <property type="entry name" value="DNA-bd_pseudobarrel_sf"/>
</dbReference>
<keyword evidence="2" id="KW-0805">Transcription regulation</keyword>
<feature type="region of interest" description="Disordered" evidence="6">
    <location>
        <begin position="14"/>
        <end position="64"/>
    </location>
</feature>
<feature type="region of interest" description="Disordered" evidence="6">
    <location>
        <begin position="469"/>
        <end position="492"/>
    </location>
</feature>
<dbReference type="HOGENOM" id="CLU_435047_0_0_1"/>